<comment type="similarity">
    <text evidence="1">Belongs to the short-chain dehydrogenases/reductases (SDR) family.</text>
</comment>
<dbReference type="PRINTS" id="PR00081">
    <property type="entry name" value="GDHRDH"/>
</dbReference>
<accession>A0ABN3H8D6</accession>
<dbReference type="Proteomes" id="UP001501444">
    <property type="component" value="Unassembled WGS sequence"/>
</dbReference>
<dbReference type="InterPro" id="IPR036291">
    <property type="entry name" value="NAD(P)-bd_dom_sf"/>
</dbReference>
<name>A0ABN3H8D6_9ACTN</name>
<protein>
    <submittedName>
        <fullName evidence="4">Mycofactocin-coupled SDR family oxidoreductase</fullName>
    </submittedName>
</protein>
<dbReference type="CDD" id="cd05233">
    <property type="entry name" value="SDR_c"/>
    <property type="match status" value="1"/>
</dbReference>
<dbReference type="InterPro" id="IPR023985">
    <property type="entry name" value="SDR_subfam_1"/>
</dbReference>
<dbReference type="PROSITE" id="PS00061">
    <property type="entry name" value="ADH_SHORT"/>
    <property type="match status" value="1"/>
</dbReference>
<proteinExistence type="inferred from homology"/>
<keyword evidence="2" id="KW-0560">Oxidoreductase</keyword>
<evidence type="ECO:0000256" key="1">
    <source>
        <dbReference type="ARBA" id="ARBA00006484"/>
    </source>
</evidence>
<sequence length="271" mass="28201">MTRRGRVAGKVVLVTGAGRGQGRMHCLRLAEEGADLIAVDLGRSPADAGYAMAGDADLQETVRLARARGARVVWHAADIRDRAAMFAGVGAAVAELGRLDAVVANASIGSQQRFEDLTEPTWNAVISTNLTGSWNTISAALPHLLTAGGGSVVCIGSTGAVKGLPFLAPYVASKHAVVGLAKSVANEFATRGIRVNVVHPTGVNTPMVEHLDSLPALIEARPETGAIFANALPVARIDPEDVAHAVVYLVSDESRYVTGCELRVDAGNALR</sequence>
<dbReference type="Gene3D" id="3.40.50.720">
    <property type="entry name" value="NAD(P)-binding Rossmann-like Domain"/>
    <property type="match status" value="1"/>
</dbReference>
<dbReference type="RefSeq" id="WP_344617294.1">
    <property type="nucleotide sequence ID" value="NZ_BAAARV010000073.1"/>
</dbReference>
<dbReference type="PRINTS" id="PR00080">
    <property type="entry name" value="SDRFAMILY"/>
</dbReference>
<dbReference type="PANTHER" id="PTHR24321">
    <property type="entry name" value="DEHYDROGENASES, SHORT CHAIN"/>
    <property type="match status" value="1"/>
</dbReference>
<keyword evidence="3" id="KW-0520">NAD</keyword>
<dbReference type="Pfam" id="PF13561">
    <property type="entry name" value="adh_short_C2"/>
    <property type="match status" value="1"/>
</dbReference>
<dbReference type="PANTHER" id="PTHR24321:SF8">
    <property type="entry name" value="ESTRADIOL 17-BETA-DEHYDROGENASE 8-RELATED"/>
    <property type="match status" value="1"/>
</dbReference>
<evidence type="ECO:0000313" key="5">
    <source>
        <dbReference type="Proteomes" id="UP001501444"/>
    </source>
</evidence>
<keyword evidence="5" id="KW-1185">Reference proteome</keyword>
<organism evidence="4 5">
    <name type="scientific">Dactylosporangium salmoneum</name>
    <dbReference type="NCBI Taxonomy" id="53361"/>
    <lineage>
        <taxon>Bacteria</taxon>
        <taxon>Bacillati</taxon>
        <taxon>Actinomycetota</taxon>
        <taxon>Actinomycetes</taxon>
        <taxon>Micromonosporales</taxon>
        <taxon>Micromonosporaceae</taxon>
        <taxon>Dactylosporangium</taxon>
    </lineage>
</organism>
<gene>
    <name evidence="4" type="ORF">GCM10010170_074270</name>
</gene>
<dbReference type="InterPro" id="IPR020904">
    <property type="entry name" value="Sc_DH/Rdtase_CS"/>
</dbReference>
<dbReference type="SUPFAM" id="SSF51735">
    <property type="entry name" value="NAD(P)-binding Rossmann-fold domains"/>
    <property type="match status" value="1"/>
</dbReference>
<evidence type="ECO:0000313" key="4">
    <source>
        <dbReference type="EMBL" id="GAA2372167.1"/>
    </source>
</evidence>
<evidence type="ECO:0000256" key="3">
    <source>
        <dbReference type="ARBA" id="ARBA00023027"/>
    </source>
</evidence>
<dbReference type="NCBIfam" id="TIGR03971">
    <property type="entry name" value="SDR_subfam_1"/>
    <property type="match status" value="1"/>
</dbReference>
<dbReference type="InterPro" id="IPR002347">
    <property type="entry name" value="SDR_fam"/>
</dbReference>
<evidence type="ECO:0000256" key="2">
    <source>
        <dbReference type="ARBA" id="ARBA00023002"/>
    </source>
</evidence>
<reference evidence="4 5" key="1">
    <citation type="journal article" date="2019" name="Int. J. Syst. Evol. Microbiol.">
        <title>The Global Catalogue of Microorganisms (GCM) 10K type strain sequencing project: providing services to taxonomists for standard genome sequencing and annotation.</title>
        <authorList>
            <consortium name="The Broad Institute Genomics Platform"/>
            <consortium name="The Broad Institute Genome Sequencing Center for Infectious Disease"/>
            <person name="Wu L."/>
            <person name="Ma J."/>
        </authorList>
    </citation>
    <scope>NUCLEOTIDE SEQUENCE [LARGE SCALE GENOMIC DNA]</scope>
    <source>
        <strain evidence="4 5">JCM 3272</strain>
    </source>
</reference>
<comment type="caution">
    <text evidence="4">The sequence shown here is derived from an EMBL/GenBank/DDBJ whole genome shotgun (WGS) entry which is preliminary data.</text>
</comment>
<dbReference type="EMBL" id="BAAARV010000073">
    <property type="protein sequence ID" value="GAA2372167.1"/>
    <property type="molecule type" value="Genomic_DNA"/>
</dbReference>